<dbReference type="Proteomes" id="UP001152759">
    <property type="component" value="Chromosome 2"/>
</dbReference>
<evidence type="ECO:0000313" key="1">
    <source>
        <dbReference type="EMBL" id="CAH0385875.1"/>
    </source>
</evidence>
<dbReference type="AlphaFoldDB" id="A0A9P0A841"/>
<dbReference type="EMBL" id="OU963863">
    <property type="protein sequence ID" value="CAH0385875.1"/>
    <property type="molecule type" value="Genomic_DNA"/>
</dbReference>
<sequence length="185" mass="19731">MVSRVQLPRGLYGLTPWPHGPHHPGLYGLAPLVPPVLLPVPAVLDLLLRSPTVLLPGPPGPDPAPRSHGPGPVLRSLRSDSPYPMVFFHGIPRSCSPWSLRFSSLAPHGPPHLVSTVLLPVPAVLVLLPVPTVLFPGIPRSCFSVSTVLVLLLGLHGPSPAPLVRTVVLLRGPLVADQREPRSER</sequence>
<protein>
    <submittedName>
        <fullName evidence="1">Uncharacterized protein</fullName>
    </submittedName>
</protein>
<accession>A0A9P0A841</accession>
<proteinExistence type="predicted"/>
<reference evidence="1" key="1">
    <citation type="submission" date="2021-12" db="EMBL/GenBank/DDBJ databases">
        <authorList>
            <person name="King R."/>
        </authorList>
    </citation>
    <scope>NUCLEOTIDE SEQUENCE</scope>
</reference>
<name>A0A9P0A841_BEMTA</name>
<evidence type="ECO:0000313" key="2">
    <source>
        <dbReference type="Proteomes" id="UP001152759"/>
    </source>
</evidence>
<gene>
    <name evidence="1" type="ORF">BEMITA_LOCUS5056</name>
</gene>
<organism evidence="1 2">
    <name type="scientific">Bemisia tabaci</name>
    <name type="common">Sweetpotato whitefly</name>
    <name type="synonym">Aleurodes tabaci</name>
    <dbReference type="NCBI Taxonomy" id="7038"/>
    <lineage>
        <taxon>Eukaryota</taxon>
        <taxon>Metazoa</taxon>
        <taxon>Ecdysozoa</taxon>
        <taxon>Arthropoda</taxon>
        <taxon>Hexapoda</taxon>
        <taxon>Insecta</taxon>
        <taxon>Pterygota</taxon>
        <taxon>Neoptera</taxon>
        <taxon>Paraneoptera</taxon>
        <taxon>Hemiptera</taxon>
        <taxon>Sternorrhyncha</taxon>
        <taxon>Aleyrodoidea</taxon>
        <taxon>Aleyrodidae</taxon>
        <taxon>Aleyrodinae</taxon>
        <taxon>Bemisia</taxon>
    </lineage>
</organism>
<keyword evidence="2" id="KW-1185">Reference proteome</keyword>